<sequence>MATSIAPAEPARALPSTDVEATLQMCTGQNALVSSTQKAQDYTCHPSAPDTRNDRHDRSHEHSNRWQSHPGGWQLHSAGAGQHKAMSGGEPLVPAPTALRPKLAENHSSSNPQAYSSAASPTCSMTHAPFTSSVDNPSTSQGPFPSHREVNPVLYRSRSTNPDLESQKLLWQYQYHTALAQQSATRRAPGPLPDPSQVRSTEPLRSIEWGACWVETILSEELNRMYTAYKTSIAEVREQLVHEQDEKEILRRKLQELEVELKRLQNPQREPELNELVVDRF</sequence>
<dbReference type="EMBL" id="JANIEX010000356">
    <property type="protein sequence ID" value="KAJ3568267.1"/>
    <property type="molecule type" value="Genomic_DNA"/>
</dbReference>
<comment type="caution">
    <text evidence="3">The sequence shown here is derived from an EMBL/GenBank/DDBJ whole genome shotgun (WGS) entry which is preliminary data.</text>
</comment>
<evidence type="ECO:0000256" key="2">
    <source>
        <dbReference type="SAM" id="MobiDB-lite"/>
    </source>
</evidence>
<keyword evidence="4" id="KW-1185">Reference proteome</keyword>
<evidence type="ECO:0000256" key="1">
    <source>
        <dbReference type="SAM" id="Coils"/>
    </source>
</evidence>
<evidence type="ECO:0000313" key="3">
    <source>
        <dbReference type="EMBL" id="KAJ3568267.1"/>
    </source>
</evidence>
<protein>
    <submittedName>
        <fullName evidence="3">Uncharacterized protein</fullName>
    </submittedName>
</protein>
<reference evidence="3" key="1">
    <citation type="submission" date="2022-07" db="EMBL/GenBank/DDBJ databases">
        <title>Genome Sequence of Leucocoprinus birnbaumii.</title>
        <authorList>
            <person name="Buettner E."/>
        </authorList>
    </citation>
    <scope>NUCLEOTIDE SEQUENCE</scope>
    <source>
        <strain evidence="3">VT141</strain>
    </source>
</reference>
<name>A0AAD5VS43_9AGAR</name>
<dbReference type="Proteomes" id="UP001213000">
    <property type="component" value="Unassembled WGS sequence"/>
</dbReference>
<feature type="region of interest" description="Disordered" evidence="2">
    <location>
        <begin position="34"/>
        <end position="150"/>
    </location>
</feature>
<dbReference type="AlphaFoldDB" id="A0AAD5VS43"/>
<feature type="compositionally biased region" description="Basic and acidic residues" evidence="2">
    <location>
        <begin position="51"/>
        <end position="64"/>
    </location>
</feature>
<gene>
    <name evidence="3" type="ORF">NP233_g5827</name>
</gene>
<accession>A0AAD5VS43</accession>
<feature type="coiled-coil region" evidence="1">
    <location>
        <begin position="233"/>
        <end position="267"/>
    </location>
</feature>
<feature type="compositionally biased region" description="Polar residues" evidence="2">
    <location>
        <begin position="106"/>
        <end position="143"/>
    </location>
</feature>
<evidence type="ECO:0000313" key="4">
    <source>
        <dbReference type="Proteomes" id="UP001213000"/>
    </source>
</evidence>
<keyword evidence="1" id="KW-0175">Coiled coil</keyword>
<proteinExistence type="predicted"/>
<organism evidence="3 4">
    <name type="scientific">Leucocoprinus birnbaumii</name>
    <dbReference type="NCBI Taxonomy" id="56174"/>
    <lineage>
        <taxon>Eukaryota</taxon>
        <taxon>Fungi</taxon>
        <taxon>Dikarya</taxon>
        <taxon>Basidiomycota</taxon>
        <taxon>Agaricomycotina</taxon>
        <taxon>Agaricomycetes</taxon>
        <taxon>Agaricomycetidae</taxon>
        <taxon>Agaricales</taxon>
        <taxon>Agaricineae</taxon>
        <taxon>Agaricaceae</taxon>
        <taxon>Leucocoprinus</taxon>
    </lineage>
</organism>